<dbReference type="Proteomes" id="UP000462091">
    <property type="component" value="Unassembled WGS sequence"/>
</dbReference>
<dbReference type="AlphaFoldDB" id="A0A3E2UUT5"/>
<sequence length="90" mass="9919">MEYHFTGTGDSLDVTFIADGIIDGSGKVIPYPAIKSIKVKRKGNESVLMITAEENDTKVEYCYSVAPKDEESLKKAVADIEACYIKKRKG</sequence>
<name>A0A3E2UUT5_9FIRM</name>
<reference evidence="1 6" key="2">
    <citation type="journal article" date="2019" name="Nat. Med.">
        <title>A library of human gut bacterial isolates paired with longitudinal multiomics data enables mechanistic microbiome research.</title>
        <authorList>
            <person name="Poyet M."/>
            <person name="Groussin M."/>
            <person name="Gibbons S.M."/>
            <person name="Avila-Pacheco J."/>
            <person name="Jiang X."/>
            <person name="Kearney S.M."/>
            <person name="Perrotta A.R."/>
            <person name="Berdy B."/>
            <person name="Zhao S."/>
            <person name="Lieberman T.D."/>
            <person name="Swanson P.K."/>
            <person name="Smith M."/>
            <person name="Roesemann S."/>
            <person name="Alexander J.E."/>
            <person name="Rich S.A."/>
            <person name="Livny J."/>
            <person name="Vlamakis H."/>
            <person name="Clish C."/>
            <person name="Bullock K."/>
            <person name="Deik A."/>
            <person name="Scott J."/>
            <person name="Pierce K.A."/>
            <person name="Xavier R.J."/>
            <person name="Alm E.J."/>
        </authorList>
    </citation>
    <scope>NUCLEOTIDE SEQUENCE [LARGE SCALE GENOMIC DNA]</scope>
    <source>
        <strain evidence="1 6">BIOML-B1</strain>
    </source>
</reference>
<evidence type="ECO:0000313" key="3">
    <source>
        <dbReference type="EMBL" id="RGC00780.1"/>
    </source>
</evidence>
<evidence type="ECO:0000313" key="5">
    <source>
        <dbReference type="Proteomes" id="UP000260783"/>
    </source>
</evidence>
<evidence type="ECO:0000313" key="1">
    <source>
        <dbReference type="EMBL" id="MSC51179.1"/>
    </source>
</evidence>
<reference evidence="4 5" key="1">
    <citation type="submission" date="2018-08" db="EMBL/GenBank/DDBJ databases">
        <title>A genome reference for cultivated species of the human gut microbiota.</title>
        <authorList>
            <person name="Zou Y."/>
            <person name="Xue W."/>
            <person name="Luo G."/>
        </authorList>
    </citation>
    <scope>NUCLEOTIDE SEQUENCE [LARGE SCALE GENOMIC DNA]</scope>
    <source>
        <strain evidence="3 5">AF29-11BH</strain>
        <strain evidence="2 4">AF31-14AC</strain>
    </source>
</reference>
<organism evidence="3 5">
    <name type="scientific">Faecalibacterium prausnitzii</name>
    <dbReference type="NCBI Taxonomy" id="853"/>
    <lineage>
        <taxon>Bacteria</taxon>
        <taxon>Bacillati</taxon>
        <taxon>Bacillota</taxon>
        <taxon>Clostridia</taxon>
        <taxon>Eubacteriales</taxon>
        <taxon>Oscillospiraceae</taxon>
        <taxon>Faecalibacterium</taxon>
    </lineage>
</organism>
<evidence type="ECO:0000313" key="4">
    <source>
        <dbReference type="Proteomes" id="UP000260782"/>
    </source>
</evidence>
<protein>
    <submittedName>
        <fullName evidence="3">Uncharacterized protein</fullName>
    </submittedName>
</protein>
<comment type="caution">
    <text evidence="3">The sequence shown here is derived from an EMBL/GenBank/DDBJ whole genome shotgun (WGS) entry which is preliminary data.</text>
</comment>
<dbReference type="EMBL" id="QVEW01000002">
    <property type="protein sequence ID" value="RGC00780.1"/>
    <property type="molecule type" value="Genomic_DNA"/>
</dbReference>
<dbReference type="Proteomes" id="UP000260782">
    <property type="component" value="Unassembled WGS sequence"/>
</dbReference>
<evidence type="ECO:0000313" key="6">
    <source>
        <dbReference type="Proteomes" id="UP000462091"/>
    </source>
</evidence>
<accession>A0A3E2UUT5</accession>
<dbReference type="Proteomes" id="UP000260783">
    <property type="component" value="Unassembled WGS sequence"/>
</dbReference>
<dbReference type="EMBL" id="QVES01000002">
    <property type="protein sequence ID" value="RGB89840.1"/>
    <property type="molecule type" value="Genomic_DNA"/>
</dbReference>
<gene>
    <name evidence="3" type="ORF">DWZ04_02515</name>
    <name evidence="2" type="ORF">DWZ25_02195</name>
    <name evidence="1" type="ORF">GKE10_04480</name>
</gene>
<evidence type="ECO:0000313" key="2">
    <source>
        <dbReference type="EMBL" id="RGB89840.1"/>
    </source>
</evidence>
<dbReference type="EMBL" id="WKQM01000006">
    <property type="protein sequence ID" value="MSC51179.1"/>
    <property type="molecule type" value="Genomic_DNA"/>
</dbReference>
<proteinExistence type="predicted"/>
<dbReference type="RefSeq" id="WP_117526266.1">
    <property type="nucleotide sequence ID" value="NZ_JAHQYV010000005.1"/>
</dbReference>